<feature type="domain" description="Alpha/beta hydrolase fold-3" evidence="3">
    <location>
        <begin position="112"/>
        <end position="322"/>
    </location>
</feature>
<keyword evidence="5" id="KW-1185">Reference proteome</keyword>
<dbReference type="InterPro" id="IPR029058">
    <property type="entry name" value="AB_hydrolase_fold"/>
</dbReference>
<dbReference type="Pfam" id="PF07859">
    <property type="entry name" value="Abhydrolase_3"/>
    <property type="match status" value="1"/>
</dbReference>
<dbReference type="InterPro" id="IPR013094">
    <property type="entry name" value="AB_hydrolase_3"/>
</dbReference>
<dbReference type="AlphaFoldDB" id="A0AA38Y5U2"/>
<dbReference type="PANTHER" id="PTHR48081:SF8">
    <property type="entry name" value="ALPHA_BETA HYDROLASE FOLD-3 DOMAIN-CONTAINING PROTEIN-RELATED"/>
    <property type="match status" value="1"/>
</dbReference>
<dbReference type="EMBL" id="JAPDRN010000030">
    <property type="protein sequence ID" value="KAJ9636209.1"/>
    <property type="molecule type" value="Genomic_DNA"/>
</dbReference>
<keyword evidence="1" id="KW-0378">Hydrolase</keyword>
<accession>A0AA38Y5U2</accession>
<feature type="region of interest" description="Disordered" evidence="2">
    <location>
        <begin position="46"/>
        <end position="66"/>
    </location>
</feature>
<sequence length="357" mass="39094">MSRYPFPFARAAKLDSRITIPRPVYDPDLVQLLDAAAVPEEFDLDFMRGGSRDDHQSPGGDSENAACDANTILRDMPHLLHEEHSIPGPDNNTVILSVFSPKQSAIAPRPALFHMHGGGLVSGDRFTGLMPIMDLLDGVDAVVVSVEYRLSPESPQPSASEDCYTGLVWISENAAGLGVDPARIVLFGVSGGGIVATAVCLMARDRKSPSVPIKGLMLYAPQVDDRCETLSDRQYEYGNPTNTKWVRACWDLVLPGIRGTDRVTPYQAPARAEDYSNLPPTYVDVGECEVLRDQAVQFAASMWRCGSSCELHVWPGAFHVFEMVDGSNHLLVQSAKAAKISWFRRMMTRSEPVSKGM</sequence>
<dbReference type="SUPFAM" id="SSF53474">
    <property type="entry name" value="alpha/beta-Hydrolases"/>
    <property type="match status" value="1"/>
</dbReference>
<evidence type="ECO:0000256" key="2">
    <source>
        <dbReference type="SAM" id="MobiDB-lite"/>
    </source>
</evidence>
<dbReference type="Proteomes" id="UP001172681">
    <property type="component" value="Unassembled WGS sequence"/>
</dbReference>
<evidence type="ECO:0000313" key="5">
    <source>
        <dbReference type="Proteomes" id="UP001172681"/>
    </source>
</evidence>
<evidence type="ECO:0000259" key="3">
    <source>
        <dbReference type="Pfam" id="PF07859"/>
    </source>
</evidence>
<dbReference type="PANTHER" id="PTHR48081">
    <property type="entry name" value="AB HYDROLASE SUPERFAMILY PROTEIN C4A8.06C"/>
    <property type="match status" value="1"/>
</dbReference>
<organism evidence="4 5">
    <name type="scientific">Knufia peltigerae</name>
    <dbReference type="NCBI Taxonomy" id="1002370"/>
    <lineage>
        <taxon>Eukaryota</taxon>
        <taxon>Fungi</taxon>
        <taxon>Dikarya</taxon>
        <taxon>Ascomycota</taxon>
        <taxon>Pezizomycotina</taxon>
        <taxon>Eurotiomycetes</taxon>
        <taxon>Chaetothyriomycetidae</taxon>
        <taxon>Chaetothyriales</taxon>
        <taxon>Trichomeriaceae</taxon>
        <taxon>Knufia</taxon>
    </lineage>
</organism>
<reference evidence="4" key="1">
    <citation type="submission" date="2022-10" db="EMBL/GenBank/DDBJ databases">
        <title>Culturing micro-colonial fungi from biological soil crusts in the Mojave desert and describing Neophaeococcomyces mojavensis, and introducing the new genera and species Taxawa tesnikishii.</title>
        <authorList>
            <person name="Kurbessoian T."/>
            <person name="Stajich J.E."/>
        </authorList>
    </citation>
    <scope>NUCLEOTIDE SEQUENCE</scope>
    <source>
        <strain evidence="4">TK_35</strain>
    </source>
</reference>
<protein>
    <recommendedName>
        <fullName evidence="3">Alpha/beta hydrolase fold-3 domain-containing protein</fullName>
    </recommendedName>
</protein>
<gene>
    <name evidence="4" type="ORF">H2204_005481</name>
</gene>
<dbReference type="Gene3D" id="3.40.50.1820">
    <property type="entry name" value="alpha/beta hydrolase"/>
    <property type="match status" value="1"/>
</dbReference>
<proteinExistence type="predicted"/>
<dbReference type="GO" id="GO:0016787">
    <property type="term" value="F:hydrolase activity"/>
    <property type="evidence" value="ECO:0007669"/>
    <property type="project" value="UniProtKB-KW"/>
</dbReference>
<dbReference type="InterPro" id="IPR050300">
    <property type="entry name" value="GDXG_lipolytic_enzyme"/>
</dbReference>
<evidence type="ECO:0000313" key="4">
    <source>
        <dbReference type="EMBL" id="KAJ9636209.1"/>
    </source>
</evidence>
<evidence type="ECO:0000256" key="1">
    <source>
        <dbReference type="ARBA" id="ARBA00022801"/>
    </source>
</evidence>
<comment type="caution">
    <text evidence="4">The sequence shown here is derived from an EMBL/GenBank/DDBJ whole genome shotgun (WGS) entry which is preliminary data.</text>
</comment>
<name>A0AA38Y5U2_9EURO</name>